<accession>A0A8J8NDF4</accession>
<comment type="caution">
    <text evidence="1">The sequence shown here is derived from an EMBL/GenBank/DDBJ whole genome shotgun (WGS) entry which is preliminary data.</text>
</comment>
<reference evidence="1" key="1">
    <citation type="submission" date="2019-06" db="EMBL/GenBank/DDBJ databases">
        <authorList>
            <person name="Zheng W."/>
        </authorList>
    </citation>
    <scope>NUCLEOTIDE SEQUENCE</scope>
    <source>
        <strain evidence="1">QDHG01</strain>
    </source>
</reference>
<dbReference type="AlphaFoldDB" id="A0A8J8NDF4"/>
<dbReference type="Proteomes" id="UP000785679">
    <property type="component" value="Unassembled WGS sequence"/>
</dbReference>
<evidence type="ECO:0000313" key="1">
    <source>
        <dbReference type="EMBL" id="TNV72882.1"/>
    </source>
</evidence>
<name>A0A8J8NDF4_HALGN</name>
<protein>
    <submittedName>
        <fullName evidence="1">Uncharacterized protein</fullName>
    </submittedName>
</protein>
<evidence type="ECO:0000313" key="2">
    <source>
        <dbReference type="Proteomes" id="UP000785679"/>
    </source>
</evidence>
<organism evidence="1 2">
    <name type="scientific">Halteria grandinella</name>
    <dbReference type="NCBI Taxonomy" id="5974"/>
    <lineage>
        <taxon>Eukaryota</taxon>
        <taxon>Sar</taxon>
        <taxon>Alveolata</taxon>
        <taxon>Ciliophora</taxon>
        <taxon>Intramacronucleata</taxon>
        <taxon>Spirotrichea</taxon>
        <taxon>Stichotrichia</taxon>
        <taxon>Sporadotrichida</taxon>
        <taxon>Halteriidae</taxon>
        <taxon>Halteria</taxon>
    </lineage>
</organism>
<dbReference type="EMBL" id="RRYP01020604">
    <property type="protein sequence ID" value="TNV72882.1"/>
    <property type="molecule type" value="Genomic_DNA"/>
</dbReference>
<keyword evidence="2" id="KW-1185">Reference proteome</keyword>
<proteinExistence type="predicted"/>
<gene>
    <name evidence="1" type="ORF">FGO68_gene16107</name>
</gene>
<sequence>MGLFTFKFILDCQIIRDKSIEQYCQKEEMSRQWITIIDKLPVGMLVIDGEDIKHANTHFGEMTSSKSIQV</sequence>